<comment type="caution">
    <text evidence="2">The sequence shown here is derived from an EMBL/GenBank/DDBJ whole genome shotgun (WGS) entry which is preliminary data.</text>
</comment>
<organism evidence="2 3">
    <name type="scientific">Nakaseomyces bracarensis</name>
    <dbReference type="NCBI Taxonomy" id="273131"/>
    <lineage>
        <taxon>Eukaryota</taxon>
        <taxon>Fungi</taxon>
        <taxon>Dikarya</taxon>
        <taxon>Ascomycota</taxon>
        <taxon>Saccharomycotina</taxon>
        <taxon>Saccharomycetes</taxon>
        <taxon>Saccharomycetales</taxon>
        <taxon>Saccharomycetaceae</taxon>
        <taxon>Nakaseomyces</taxon>
    </lineage>
</organism>
<feature type="region of interest" description="Disordered" evidence="1">
    <location>
        <begin position="525"/>
        <end position="575"/>
    </location>
</feature>
<dbReference type="EMBL" id="JBEVYD010000006">
    <property type="protein sequence ID" value="KAL3231722.1"/>
    <property type="molecule type" value="Genomic_DNA"/>
</dbReference>
<proteinExistence type="predicted"/>
<keyword evidence="3" id="KW-1185">Reference proteome</keyword>
<evidence type="ECO:0000313" key="3">
    <source>
        <dbReference type="Proteomes" id="UP001623330"/>
    </source>
</evidence>
<sequence>MEGNGVLQFDIDKRNRITAAFEIISHFFTSRKNEKYPTPRVIKLKVDSLSSRKFIQLLYDLQVQCQFRDNRIAIEDPKIQDSHLQQKLMTLDASTYLKLISDVLQNFSMRNFDKLVTSYKSSKVLQQLSKDYCKLSVENEHLKQKRLELELAVREKRNSEIVGNKMEIEFYKGKKFIDKFEGPKAGIPYSHIIKLVKCLNDLTTHFVAKKKDWDIEGVFKTLSAINDTFRNMVLYLDIAAHKKQIFLLRLAISHMITTTRFFLSHSRNLPLLTVTSAISDVNFKICILVNHVGLKLTDIDKELIRKYAGINTTEDYQSDSRTEINIDTDPSLHSKPSLNFSAIIDLGENEAKSVEQPIFKEKNSVPRINTSDSSKGIKKEERPINNASLTEIVHDNIPEVKYKHPVLPPPPELPATSQLPPLELPPTADPGDKIEGEEEYQKLNINTTENIRNAGKPSAQEVKHNEQIAPAIPTIPTITVHKTDDDIEGTSKKSNQTLEPSVLNQLKNASTLEQRIDQLHLQETPDLINDKTPISGPGQATPNSYDNTPTNSLNDTPQSMNSNTDDGNEAKKQKFKDKIKKFGSSPGLGLRIISDPKTKPSLAIDDKSIVEDIKQMTPRMGQQKGSQNKLNLKSDLSSRASLHPMLKKFVAYEDEFWKSSPMLPYADVNSDNRVSRVDFQSLNYLVILLEPMLEKYELAFRKLLDNMKNNRSTRGSIRRESNMITTLVSDILDKTMQVLNNEDNWDVLKQFSDLLETLDSINNGLVNFASLNLKGKIPVETDDAEYAAHSFKQRIGETFYKISSSLKDLVKGLKQWEDNKP</sequence>
<reference evidence="2 3" key="1">
    <citation type="submission" date="2024-05" db="EMBL/GenBank/DDBJ databases">
        <title>Long read based assembly of the Candida bracarensis genome reveals expanded adhesin content.</title>
        <authorList>
            <person name="Marcet-Houben M."/>
            <person name="Ksiezopolska E."/>
            <person name="Gabaldon T."/>
        </authorList>
    </citation>
    <scope>NUCLEOTIDE SEQUENCE [LARGE SCALE GENOMIC DNA]</scope>
    <source>
        <strain evidence="2 3">CBM6</strain>
    </source>
</reference>
<protein>
    <submittedName>
        <fullName evidence="2">Uncharacterized protein</fullName>
    </submittedName>
</protein>
<accession>A0ABR4NTF5</accession>
<dbReference type="Proteomes" id="UP001623330">
    <property type="component" value="Unassembled WGS sequence"/>
</dbReference>
<evidence type="ECO:0000256" key="1">
    <source>
        <dbReference type="SAM" id="MobiDB-lite"/>
    </source>
</evidence>
<gene>
    <name evidence="2" type="ORF">RNJ44_00257</name>
</gene>
<name>A0ABR4NTF5_9SACH</name>
<feature type="compositionally biased region" description="Polar residues" evidence="1">
    <location>
        <begin position="538"/>
        <end position="565"/>
    </location>
</feature>
<evidence type="ECO:0000313" key="2">
    <source>
        <dbReference type="EMBL" id="KAL3231722.1"/>
    </source>
</evidence>